<keyword evidence="1" id="KW-0175">Coiled coil</keyword>
<gene>
    <name evidence="2" type="ORF">SDC9_136386</name>
</gene>
<evidence type="ECO:0008006" key="3">
    <source>
        <dbReference type="Google" id="ProtNLM"/>
    </source>
</evidence>
<dbReference type="InterPro" id="IPR023378">
    <property type="entry name" value="YheA/YmcA-like_dom_sf"/>
</dbReference>
<dbReference type="InterPro" id="IPR010368">
    <property type="entry name" value="Com_YlbF"/>
</dbReference>
<protein>
    <recommendedName>
        <fullName evidence="3">YlbF family regulator</fullName>
    </recommendedName>
</protein>
<dbReference type="Gene3D" id="1.20.1500.10">
    <property type="entry name" value="YheA/YmcA-like"/>
    <property type="match status" value="1"/>
</dbReference>
<dbReference type="AlphaFoldDB" id="A0A645DJQ7"/>
<evidence type="ECO:0000256" key="1">
    <source>
        <dbReference type="SAM" id="Coils"/>
    </source>
</evidence>
<accession>A0A645DJQ7</accession>
<proteinExistence type="predicted"/>
<reference evidence="2" key="1">
    <citation type="submission" date="2019-08" db="EMBL/GenBank/DDBJ databases">
        <authorList>
            <person name="Kucharzyk K."/>
            <person name="Murdoch R.W."/>
            <person name="Higgins S."/>
            <person name="Loffler F."/>
        </authorList>
    </citation>
    <scope>NUCLEOTIDE SEQUENCE</scope>
</reference>
<sequence length="140" mass="15766">MIKRKVNKTMEILELASQLGLLIADNELVKNYVEAKKEYDTDSELLKSIREYSVQKTALDNVLKDENHDEQLVNAIQKRISALYKEASENETLKEYNDAEQKLNDLLSQVNNTIQSAIFSRYPEMSSGCGGNCSSCGGCH</sequence>
<name>A0A645DJQ7_9ZZZZ</name>
<evidence type="ECO:0000313" key="2">
    <source>
        <dbReference type="EMBL" id="MPM89278.1"/>
    </source>
</evidence>
<dbReference type="SUPFAM" id="SSF158622">
    <property type="entry name" value="YheA/YmcA-like"/>
    <property type="match status" value="1"/>
</dbReference>
<dbReference type="EMBL" id="VSSQ01036730">
    <property type="protein sequence ID" value="MPM89278.1"/>
    <property type="molecule type" value="Genomic_DNA"/>
</dbReference>
<feature type="coiled-coil region" evidence="1">
    <location>
        <begin position="89"/>
        <end position="116"/>
    </location>
</feature>
<comment type="caution">
    <text evidence="2">The sequence shown here is derived from an EMBL/GenBank/DDBJ whole genome shotgun (WGS) entry which is preliminary data.</text>
</comment>
<dbReference type="Pfam" id="PF06133">
    <property type="entry name" value="Com_YlbF"/>
    <property type="match status" value="1"/>
</dbReference>
<organism evidence="2">
    <name type="scientific">bioreactor metagenome</name>
    <dbReference type="NCBI Taxonomy" id="1076179"/>
    <lineage>
        <taxon>unclassified sequences</taxon>
        <taxon>metagenomes</taxon>
        <taxon>ecological metagenomes</taxon>
    </lineage>
</organism>